<name>M7W6L9_ENTHI</name>
<dbReference type="Proteomes" id="UP000030780">
    <property type="component" value="Unassembled WGS sequence"/>
</dbReference>
<organism evidence="1 2">
    <name type="scientific">Entamoeba histolytica HM-3:IMSS</name>
    <dbReference type="NCBI Taxonomy" id="885315"/>
    <lineage>
        <taxon>Eukaryota</taxon>
        <taxon>Amoebozoa</taxon>
        <taxon>Evosea</taxon>
        <taxon>Archamoebae</taxon>
        <taxon>Mastigamoebida</taxon>
        <taxon>Entamoebidae</taxon>
        <taxon>Entamoeba</taxon>
    </lineage>
</organism>
<protein>
    <submittedName>
        <fullName evidence="1">Uncharacterized protein</fullName>
    </submittedName>
</protein>
<proteinExistence type="predicted"/>
<sequence length="78" mass="9077">MPDVSVRDYMILGDDALIISDWLLNIKSFKGLEFLPMMNAHFVLSPDKYKIHNNEKIVEFIGYEFSSGKYITNVFKLD</sequence>
<accession>M7W6L9</accession>
<dbReference type="EMBL" id="KB638219">
    <property type="protein sequence ID" value="EMS13360.1"/>
    <property type="molecule type" value="Genomic_DNA"/>
</dbReference>
<evidence type="ECO:0000313" key="1">
    <source>
        <dbReference type="EMBL" id="EMS13360.1"/>
    </source>
</evidence>
<gene>
    <name evidence="1" type="ORF">KM1_059260</name>
</gene>
<reference evidence="1 2" key="1">
    <citation type="submission" date="2013-01" db="EMBL/GenBank/DDBJ databases">
        <authorList>
            <person name="Inman J."/>
            <person name="Zafar N."/>
            <person name="Lorenzi H."/>
            <person name="Caler E."/>
        </authorList>
    </citation>
    <scope>NUCLEOTIDE SEQUENCE [LARGE SCALE GENOMIC DNA]</scope>
    <source>
        <strain evidence="1 2">HM-3:IMSS</strain>
    </source>
</reference>
<evidence type="ECO:0000313" key="2">
    <source>
        <dbReference type="Proteomes" id="UP000030780"/>
    </source>
</evidence>
<dbReference type="AlphaFoldDB" id="M7W6L9"/>
<dbReference type="VEuPathDB" id="AmoebaDB:KM1_059260"/>